<protein>
    <submittedName>
        <fullName evidence="2">Uncharacterized protein</fullName>
    </submittedName>
</protein>
<feature type="compositionally biased region" description="Polar residues" evidence="1">
    <location>
        <begin position="160"/>
        <end position="197"/>
    </location>
</feature>
<feature type="compositionally biased region" description="Polar residues" evidence="1">
    <location>
        <begin position="590"/>
        <end position="628"/>
    </location>
</feature>
<sequence length="641" mass="68957">MASMINIDAPGAYPETPLNEDPIQQTQPSGHNFTDSRNPVGEPSLARGADPISSRQTPLQSTQFNQETPRSLGNDNAHFSGHHSKDSGIHADDSSYGRGGQSDGNNSKPGLMTGAFSRVGGRESAFTQNANYTHDSPSTTQSTRGDALPRYDDVEPPNAPTNRFTAVNTTANTQNMDSDNNSTPPDTTGYASSTAPNATGYADQDRNKVQGGLRGKSQTKHSEPYWGSIPFGAGVYNGVTGHGSNEATTHQKSFNDADNTTTASSSVYSGVTGHGSEPIPQQSSFDNTHSDTTSNTGIYNGVTGHGSEHSANNPRASEYDQDITTNDPATRQRGFPLANDANTTAPAKVNDPETRNKDSHFKENFAGAGAATTGGYAANKYLNRDNEREAQPAAEKSRDEKSHDADQTKSHSIFNLRSHKDKHAAPVANRTENRTLEQQPLDRESENQGKDDSKLGYYSAIGAATGAGVYGMGKYATRESDREQVPENEMAPSTTSHDAMRESTLNDLAAAGAHGLRKHPKRDNINEQLSEPVNENMSRNMHDSTRTEPQIASFDRSNETTSREQSQYNIGDNLTEHNDRAIHSHHRQYNDNMPSGNSTSGTQNAERSSTDSSHGGQYNVLSSGTPSGISLEHAHNSGNRS</sequence>
<feature type="compositionally biased region" description="Basic and acidic residues" evidence="1">
    <location>
        <begin position="382"/>
        <end position="409"/>
    </location>
</feature>
<dbReference type="Proteomes" id="UP000297716">
    <property type="component" value="Unassembled WGS sequence"/>
</dbReference>
<evidence type="ECO:0000313" key="2">
    <source>
        <dbReference type="EMBL" id="TGJ84147.1"/>
    </source>
</evidence>
<feature type="compositionally biased region" description="Polar residues" evidence="1">
    <location>
        <begin position="53"/>
        <end position="74"/>
    </location>
</feature>
<keyword evidence="3" id="KW-1185">Reference proteome</keyword>
<feature type="compositionally biased region" description="Polar residues" evidence="1">
    <location>
        <begin position="526"/>
        <end position="539"/>
    </location>
</feature>
<evidence type="ECO:0000256" key="1">
    <source>
        <dbReference type="SAM" id="MobiDB-lite"/>
    </source>
</evidence>
<feature type="compositionally biased region" description="Basic and acidic residues" evidence="1">
    <location>
        <begin position="431"/>
        <end position="454"/>
    </location>
</feature>
<feature type="region of interest" description="Disordered" evidence="1">
    <location>
        <begin position="477"/>
        <end position="499"/>
    </location>
</feature>
<organism evidence="2 3">
    <name type="scientific">Xylaria hypoxylon</name>
    <dbReference type="NCBI Taxonomy" id="37992"/>
    <lineage>
        <taxon>Eukaryota</taxon>
        <taxon>Fungi</taxon>
        <taxon>Dikarya</taxon>
        <taxon>Ascomycota</taxon>
        <taxon>Pezizomycotina</taxon>
        <taxon>Sordariomycetes</taxon>
        <taxon>Xylariomycetidae</taxon>
        <taxon>Xylariales</taxon>
        <taxon>Xylariaceae</taxon>
        <taxon>Xylaria</taxon>
    </lineage>
</organism>
<reference evidence="2 3" key="1">
    <citation type="submission" date="2019-03" db="EMBL/GenBank/DDBJ databases">
        <title>Draft genome sequence of Xylaria hypoxylon DSM 108379, a ubiquitous saprotrophic-parasitic fungi on hardwood.</title>
        <authorList>
            <person name="Buettner E."/>
            <person name="Leonhardt S."/>
            <person name="Gebauer A.M."/>
            <person name="Liers C."/>
            <person name="Hofrichter M."/>
            <person name="Kellner H."/>
        </authorList>
    </citation>
    <scope>NUCLEOTIDE SEQUENCE [LARGE SCALE GENOMIC DNA]</scope>
    <source>
        <strain evidence="2 3">DSM 108379</strain>
    </source>
</reference>
<comment type="caution">
    <text evidence="2">The sequence shown here is derived from an EMBL/GenBank/DDBJ whole genome shotgun (WGS) entry which is preliminary data.</text>
</comment>
<feature type="compositionally biased region" description="Polar residues" evidence="1">
    <location>
        <begin position="279"/>
        <end position="298"/>
    </location>
</feature>
<gene>
    <name evidence="2" type="ORF">E0Z10_g4616</name>
</gene>
<name>A0A4Z0YKP6_9PEZI</name>
<feature type="region of interest" description="Disordered" evidence="1">
    <location>
        <begin position="585"/>
        <end position="641"/>
    </location>
</feature>
<dbReference type="EMBL" id="SKBN01000074">
    <property type="protein sequence ID" value="TGJ84147.1"/>
    <property type="molecule type" value="Genomic_DNA"/>
</dbReference>
<feature type="compositionally biased region" description="Basic and acidic residues" evidence="1">
    <location>
        <begin position="83"/>
        <end position="95"/>
    </location>
</feature>
<feature type="compositionally biased region" description="Polar residues" evidence="1">
    <location>
        <begin position="22"/>
        <end position="37"/>
    </location>
</feature>
<dbReference type="OrthoDB" id="5244599at2759"/>
<accession>A0A4Z0YKP6</accession>
<feature type="region of interest" description="Disordered" evidence="1">
    <location>
        <begin position="239"/>
        <end position="454"/>
    </location>
</feature>
<feature type="compositionally biased region" description="Basic and acidic residues" evidence="1">
    <location>
        <begin position="350"/>
        <end position="363"/>
    </location>
</feature>
<dbReference type="AlphaFoldDB" id="A0A4Z0YKP6"/>
<feature type="compositionally biased region" description="Low complexity" evidence="1">
    <location>
        <begin position="366"/>
        <end position="378"/>
    </location>
</feature>
<feature type="region of interest" description="Disordered" evidence="1">
    <location>
        <begin position="514"/>
        <end position="568"/>
    </location>
</feature>
<evidence type="ECO:0000313" key="3">
    <source>
        <dbReference type="Proteomes" id="UP000297716"/>
    </source>
</evidence>
<proteinExistence type="predicted"/>
<feature type="compositionally biased region" description="Polar residues" evidence="1">
    <location>
        <begin position="125"/>
        <end position="144"/>
    </location>
</feature>
<feature type="region of interest" description="Disordered" evidence="1">
    <location>
        <begin position="1"/>
        <end position="225"/>
    </location>
</feature>
<feature type="compositionally biased region" description="Polar residues" evidence="1">
    <location>
        <begin position="242"/>
        <end position="269"/>
    </location>
</feature>